<comment type="caution">
    <text evidence="5">The sequence shown here is derived from an EMBL/GenBank/DDBJ whole genome shotgun (WGS) entry which is preliminary data.</text>
</comment>
<dbReference type="Gene3D" id="3.30.450.90">
    <property type="match status" value="1"/>
</dbReference>
<proteinExistence type="inferred from homology"/>
<dbReference type="AlphaFoldDB" id="A0A4V3GWS2"/>
<dbReference type="FunFam" id="3.30.450.90:FF:000001">
    <property type="entry name" value="Type II secretion system ATPase GspE"/>
    <property type="match status" value="1"/>
</dbReference>
<evidence type="ECO:0000256" key="2">
    <source>
        <dbReference type="ARBA" id="ARBA00022741"/>
    </source>
</evidence>
<organism evidence="5 6">
    <name type="scientific">Orenia marismortui</name>
    <dbReference type="NCBI Taxonomy" id="46469"/>
    <lineage>
        <taxon>Bacteria</taxon>
        <taxon>Bacillati</taxon>
        <taxon>Bacillota</taxon>
        <taxon>Clostridia</taxon>
        <taxon>Halanaerobiales</taxon>
        <taxon>Halobacteroidaceae</taxon>
        <taxon>Orenia</taxon>
    </lineage>
</organism>
<dbReference type="InterPro" id="IPR037257">
    <property type="entry name" value="T2SS_E_N_sf"/>
</dbReference>
<evidence type="ECO:0000313" key="6">
    <source>
        <dbReference type="Proteomes" id="UP000295832"/>
    </source>
</evidence>
<dbReference type="SUPFAM" id="SSF52540">
    <property type="entry name" value="P-loop containing nucleoside triphosphate hydrolases"/>
    <property type="match status" value="1"/>
</dbReference>
<evidence type="ECO:0000259" key="4">
    <source>
        <dbReference type="PROSITE" id="PS00662"/>
    </source>
</evidence>
<dbReference type="InterPro" id="IPR007831">
    <property type="entry name" value="T2SS_GspE_N"/>
</dbReference>
<dbReference type="RefSeq" id="WP_134118973.1">
    <property type="nucleotide sequence ID" value="NZ_SOEG01000048.1"/>
</dbReference>
<comment type="similarity">
    <text evidence="1">Belongs to the GSP E family.</text>
</comment>
<dbReference type="STRING" id="926561.GCA_000379025_02913"/>
<keyword evidence="3" id="KW-0067">ATP-binding</keyword>
<dbReference type="GO" id="GO:0005524">
    <property type="term" value="F:ATP binding"/>
    <property type="evidence" value="ECO:0007669"/>
    <property type="project" value="UniProtKB-KW"/>
</dbReference>
<dbReference type="SUPFAM" id="SSF160246">
    <property type="entry name" value="EspE N-terminal domain-like"/>
    <property type="match status" value="1"/>
</dbReference>
<dbReference type="Pfam" id="PF00437">
    <property type="entry name" value="T2SSE"/>
    <property type="match status" value="1"/>
</dbReference>
<dbReference type="PROSITE" id="PS00662">
    <property type="entry name" value="T2SP_E"/>
    <property type="match status" value="1"/>
</dbReference>
<dbReference type="EMBL" id="SOEG01000048">
    <property type="protein sequence ID" value="TDX45189.1"/>
    <property type="molecule type" value="Genomic_DNA"/>
</dbReference>
<dbReference type="Gene3D" id="3.40.50.300">
    <property type="entry name" value="P-loop containing nucleotide triphosphate hydrolases"/>
    <property type="match status" value="1"/>
</dbReference>
<keyword evidence="6" id="KW-1185">Reference proteome</keyword>
<dbReference type="SMART" id="SM00382">
    <property type="entry name" value="AAA"/>
    <property type="match status" value="1"/>
</dbReference>
<dbReference type="Pfam" id="PF05157">
    <property type="entry name" value="MshEN"/>
    <property type="match status" value="1"/>
</dbReference>
<dbReference type="PANTHER" id="PTHR30258">
    <property type="entry name" value="TYPE II SECRETION SYSTEM PROTEIN GSPE-RELATED"/>
    <property type="match status" value="1"/>
</dbReference>
<evidence type="ECO:0000313" key="5">
    <source>
        <dbReference type="EMBL" id="TDX45189.1"/>
    </source>
</evidence>
<dbReference type="Proteomes" id="UP000295832">
    <property type="component" value="Unassembled WGS sequence"/>
</dbReference>
<dbReference type="GO" id="GO:0016887">
    <property type="term" value="F:ATP hydrolysis activity"/>
    <property type="evidence" value="ECO:0007669"/>
    <property type="project" value="TreeGrafter"/>
</dbReference>
<gene>
    <name evidence="5" type="ORF">C7959_1481</name>
</gene>
<dbReference type="Gene3D" id="3.30.300.160">
    <property type="entry name" value="Type II secretion system, protein E, N-terminal domain"/>
    <property type="match status" value="1"/>
</dbReference>
<dbReference type="PANTHER" id="PTHR30258:SF1">
    <property type="entry name" value="PROTEIN TRANSPORT PROTEIN HOFB HOMOLOG"/>
    <property type="match status" value="1"/>
</dbReference>
<dbReference type="FunFam" id="3.40.50.300:FF:000398">
    <property type="entry name" value="Type IV pilus assembly ATPase PilB"/>
    <property type="match status" value="1"/>
</dbReference>
<feature type="domain" description="Bacterial type II secretion system protein E" evidence="4">
    <location>
        <begin position="384"/>
        <end position="398"/>
    </location>
</feature>
<dbReference type="InterPro" id="IPR003593">
    <property type="entry name" value="AAA+_ATPase"/>
</dbReference>
<accession>A0A4V3GWS2</accession>
<reference evidence="5 6" key="1">
    <citation type="submission" date="2019-03" db="EMBL/GenBank/DDBJ databases">
        <title>Subsurface microbial communities from deep shales in Ohio and West Virginia, USA.</title>
        <authorList>
            <person name="Wrighton K."/>
        </authorList>
    </citation>
    <scope>NUCLEOTIDE SEQUENCE [LARGE SCALE GENOMIC DNA]</scope>
    <source>
        <strain evidence="5 6">MSL 6dP</strain>
    </source>
</reference>
<name>A0A4V3GWS2_9FIRM</name>
<evidence type="ECO:0000256" key="1">
    <source>
        <dbReference type="ARBA" id="ARBA00006611"/>
    </source>
</evidence>
<dbReference type="CDD" id="cd01129">
    <property type="entry name" value="PulE-GspE-like"/>
    <property type="match status" value="1"/>
</dbReference>
<sequence length="563" mass="63693">MGLKKKRLGDILLDEKLITEEDLQEALIEQQNSNKRLGQVLKELGLTTEDEIAVALHHQLGVLLLAENDKQNIKEEMFELLDEEDIREKRVFPIRKEGRILILAMENPQNIVVIDEIEDQTSLEVIPRIATPTEIDNLIETYLGERGIEEFIENIEQMEFEQVAEEDDDFDQQQLEEQLEDTPIIKTVNKIIATGIQYKASDIHIEPLDKGTQVRYRIDGVLHREMTFSQNIHMALVSRIKVMSGLDIAERRKAQDGRINVEFAQTKADLRISILPASLGEKVVIRIFDKSNLRLDFNYIGFSNDNLKTFKRLIKKPNGMILLTGPTGSGKTTTLYTALNYLNEETKNILTIEDPVEYKIAGITQTPVNPKKEMTFANALRVFVRQDPDIIMVGEIRDKETAETAIKSALTGHLVLSTLHTNSAVGAISRLINMGVEPFLIADSVIGVVAQRLLRKLCDECKETTIIDEYETLREYLDEDFTAYQAEGCEFCKDIGYKGRTAIHEILEVTPSIKEAIAARKSSSEITKLANAEGMNTLFKDGFEKVKNGVTTIDEIMRVANIE</sequence>
<evidence type="ECO:0000256" key="3">
    <source>
        <dbReference type="ARBA" id="ARBA00022840"/>
    </source>
</evidence>
<keyword evidence="2" id="KW-0547">Nucleotide-binding</keyword>
<protein>
    <submittedName>
        <fullName evidence="5">Type IV pilus assembly protein PilB</fullName>
    </submittedName>
</protein>
<dbReference type="GO" id="GO:0005886">
    <property type="term" value="C:plasma membrane"/>
    <property type="evidence" value="ECO:0007669"/>
    <property type="project" value="TreeGrafter"/>
</dbReference>
<dbReference type="InterPro" id="IPR027417">
    <property type="entry name" value="P-loop_NTPase"/>
</dbReference>
<dbReference type="InterPro" id="IPR001482">
    <property type="entry name" value="T2SS/T4SS_dom"/>
</dbReference>